<accession>A0AAW1IP34</accession>
<gene>
    <name evidence="1" type="ORF">RND81_09G191500</name>
</gene>
<protein>
    <submittedName>
        <fullName evidence="1">Uncharacterized protein</fullName>
    </submittedName>
</protein>
<comment type="caution">
    <text evidence="1">The sequence shown here is derived from an EMBL/GenBank/DDBJ whole genome shotgun (WGS) entry which is preliminary data.</text>
</comment>
<evidence type="ECO:0000313" key="2">
    <source>
        <dbReference type="Proteomes" id="UP001443914"/>
    </source>
</evidence>
<keyword evidence="2" id="KW-1185">Reference proteome</keyword>
<evidence type="ECO:0000313" key="1">
    <source>
        <dbReference type="EMBL" id="KAK9691352.1"/>
    </source>
</evidence>
<organism evidence="1 2">
    <name type="scientific">Saponaria officinalis</name>
    <name type="common">Common soapwort</name>
    <name type="synonym">Lychnis saponaria</name>
    <dbReference type="NCBI Taxonomy" id="3572"/>
    <lineage>
        <taxon>Eukaryota</taxon>
        <taxon>Viridiplantae</taxon>
        <taxon>Streptophyta</taxon>
        <taxon>Embryophyta</taxon>
        <taxon>Tracheophyta</taxon>
        <taxon>Spermatophyta</taxon>
        <taxon>Magnoliopsida</taxon>
        <taxon>eudicotyledons</taxon>
        <taxon>Gunneridae</taxon>
        <taxon>Pentapetalae</taxon>
        <taxon>Caryophyllales</taxon>
        <taxon>Caryophyllaceae</taxon>
        <taxon>Caryophylleae</taxon>
        <taxon>Saponaria</taxon>
    </lineage>
</organism>
<dbReference type="AlphaFoldDB" id="A0AAW1IP34"/>
<sequence length="129" mass="14547">MTFSEEIEYEIGPTYFPSGEISTRLGETGAIRRNLTRHRQNQAIGRNVCTVSGEFIIRRATIPPDRALSTGETLLGRATLPDIRPTTCDEFLLFCPSINTHFAPFSSFFFNFSRVKKISVFLGKLVIIK</sequence>
<reference evidence="1" key="1">
    <citation type="submission" date="2024-03" db="EMBL/GenBank/DDBJ databases">
        <title>WGS assembly of Saponaria officinalis var. Norfolk2.</title>
        <authorList>
            <person name="Jenkins J."/>
            <person name="Shu S."/>
            <person name="Grimwood J."/>
            <person name="Barry K."/>
            <person name="Goodstein D."/>
            <person name="Schmutz J."/>
            <person name="Leebens-Mack J."/>
            <person name="Osbourn A."/>
        </authorList>
    </citation>
    <scope>NUCLEOTIDE SEQUENCE [LARGE SCALE GENOMIC DNA]</scope>
    <source>
        <strain evidence="1">JIC</strain>
    </source>
</reference>
<dbReference type="EMBL" id="JBDFQZ010000009">
    <property type="protein sequence ID" value="KAK9691352.1"/>
    <property type="molecule type" value="Genomic_DNA"/>
</dbReference>
<dbReference type="Proteomes" id="UP001443914">
    <property type="component" value="Unassembled WGS sequence"/>
</dbReference>
<name>A0AAW1IP34_SAPOF</name>
<proteinExistence type="predicted"/>